<keyword evidence="1" id="KW-0472">Membrane</keyword>
<keyword evidence="1" id="KW-1133">Transmembrane helix</keyword>
<evidence type="ECO:0008006" key="4">
    <source>
        <dbReference type="Google" id="ProtNLM"/>
    </source>
</evidence>
<organism evidence="2 3">
    <name type="scientific">Thermogemmata fonticola</name>
    <dbReference type="NCBI Taxonomy" id="2755323"/>
    <lineage>
        <taxon>Bacteria</taxon>
        <taxon>Pseudomonadati</taxon>
        <taxon>Planctomycetota</taxon>
        <taxon>Planctomycetia</taxon>
        <taxon>Gemmatales</taxon>
        <taxon>Gemmataceae</taxon>
        <taxon>Thermogemmata</taxon>
    </lineage>
</organism>
<dbReference type="EMBL" id="JACEFB010000015">
    <property type="protein sequence ID" value="MBA2227553.1"/>
    <property type="molecule type" value="Genomic_DNA"/>
</dbReference>
<evidence type="ECO:0000313" key="3">
    <source>
        <dbReference type="Proteomes" id="UP000542342"/>
    </source>
</evidence>
<dbReference type="AlphaFoldDB" id="A0A7V9ACU4"/>
<evidence type="ECO:0000256" key="1">
    <source>
        <dbReference type="SAM" id="Phobius"/>
    </source>
</evidence>
<reference evidence="2 3" key="1">
    <citation type="submission" date="2020-07" db="EMBL/GenBank/DDBJ databases">
        <title>Thermogemmata thermophila gen. nov., sp. nov., a novel moderate thermophilic planctomycete from a Kamchatka hot spring.</title>
        <authorList>
            <person name="Elcheninov A.G."/>
            <person name="Podosokorskaya O.A."/>
            <person name="Kovaleva O.L."/>
            <person name="Novikov A."/>
            <person name="Bonch-Osmolovskaya E.A."/>
            <person name="Toshchakov S.V."/>
            <person name="Kublanov I.V."/>
        </authorList>
    </citation>
    <scope>NUCLEOTIDE SEQUENCE [LARGE SCALE GENOMIC DNA]</scope>
    <source>
        <strain evidence="2 3">2918</strain>
    </source>
</reference>
<accession>A0A7V9ACU4</accession>
<keyword evidence="1" id="KW-0812">Transmembrane</keyword>
<comment type="caution">
    <text evidence="2">The sequence shown here is derived from an EMBL/GenBank/DDBJ whole genome shotgun (WGS) entry which is preliminary data.</text>
</comment>
<dbReference type="Proteomes" id="UP000542342">
    <property type="component" value="Unassembled WGS sequence"/>
</dbReference>
<gene>
    <name evidence="2" type="ORF">H0921_15440</name>
</gene>
<evidence type="ECO:0000313" key="2">
    <source>
        <dbReference type="EMBL" id="MBA2227553.1"/>
    </source>
</evidence>
<feature type="transmembrane region" description="Helical" evidence="1">
    <location>
        <begin position="105"/>
        <end position="124"/>
    </location>
</feature>
<protein>
    <recommendedName>
        <fullName evidence="4">Zinc-finger domain-containing protein</fullName>
    </recommendedName>
</protein>
<sequence length="275" mass="29961">MSDSSGPREWTCRQFRRAVLALPDPRFVPSRLRQHAEQCADCRVWAEQAAELESALGQLRVPPSSGGKARLLAQLRPASGTVPSSLRYSPPMPSRFPGRQWRLRAWLITAGALAAAAVVVGIYAGGSGSGPQPEAAHSGVSYPFLEQLVAHDVALARASTAGQRLQALSALADTVAQETQALARIASPEELRELVRWYDKVVERGLIQQAEEWAAQMQTERERQQLLEMAGRLAATAQATENLLDTVPPHAQLVLRQLAQTAREGEHKIKRLSGT</sequence>
<keyword evidence="3" id="KW-1185">Reference proteome</keyword>
<proteinExistence type="predicted"/>
<name>A0A7V9ACU4_9BACT</name>
<dbReference type="RefSeq" id="WP_194539417.1">
    <property type="nucleotide sequence ID" value="NZ_JACEFB010000015.1"/>
</dbReference>